<organism evidence="4 5">
    <name type="scientific">Trinickia dabaoshanensis</name>
    <dbReference type="NCBI Taxonomy" id="564714"/>
    <lineage>
        <taxon>Bacteria</taxon>
        <taxon>Pseudomonadati</taxon>
        <taxon>Pseudomonadota</taxon>
        <taxon>Betaproteobacteria</taxon>
        <taxon>Burkholderiales</taxon>
        <taxon>Burkholderiaceae</taxon>
        <taxon>Trinickia</taxon>
    </lineage>
</organism>
<dbReference type="OrthoDB" id="658409at2"/>
<feature type="domain" description="Enoyl reductase (ER)" evidence="3">
    <location>
        <begin position="11"/>
        <end position="330"/>
    </location>
</feature>
<keyword evidence="5" id="KW-1185">Reference proteome</keyword>
<dbReference type="InterPro" id="IPR020843">
    <property type="entry name" value="ER"/>
</dbReference>
<evidence type="ECO:0000313" key="4">
    <source>
        <dbReference type="EMBL" id="PMS23793.1"/>
    </source>
</evidence>
<dbReference type="RefSeq" id="WP_102643502.1">
    <property type="nucleotide sequence ID" value="NZ_PNYA01000001.1"/>
</dbReference>
<evidence type="ECO:0000313" key="5">
    <source>
        <dbReference type="Proteomes" id="UP000235616"/>
    </source>
</evidence>
<dbReference type="EMBL" id="PNYA01000001">
    <property type="protein sequence ID" value="PMS23793.1"/>
    <property type="molecule type" value="Genomic_DNA"/>
</dbReference>
<evidence type="ECO:0000259" key="3">
    <source>
        <dbReference type="SMART" id="SM00829"/>
    </source>
</evidence>
<sequence>MKAICINASSRRLEVLDLPAPDTPPPGHVIVDIEACGINHGDKLFLAMPGAAGGALNGSNRAWGVSAAGKVAAIGEGVPASFLGKSVALYRSLDTSAWTVGVWSEKAQVSYTSCVVLPDHVPARDYCGSLVNAFTSYAFLEEIAAAGHRGVIATAGASATALALAALAKKRRVPVIHLVRSEAQYEEMRRLGLEHVITTDGEGFEDKLGQAAETLGTTAVFDGLGGALINRIAPHVPMNTSVYIYGTLDGSVPVTIPSRLFLSRNLAVRRFSNFNSATAKDPARLAAAMADLRDVIADPLFRTSIGRAFRFEEIDAALAYRGASNARAVLVPPTAALKQ</sequence>
<dbReference type="InterPro" id="IPR011032">
    <property type="entry name" value="GroES-like_sf"/>
</dbReference>
<dbReference type="PANTHER" id="PTHR48106">
    <property type="entry name" value="QUINONE OXIDOREDUCTASE PIG3-RELATED"/>
    <property type="match status" value="1"/>
</dbReference>
<dbReference type="GO" id="GO:0070402">
    <property type="term" value="F:NADPH binding"/>
    <property type="evidence" value="ECO:0007669"/>
    <property type="project" value="TreeGrafter"/>
</dbReference>
<dbReference type="Gene3D" id="3.90.180.10">
    <property type="entry name" value="Medium-chain alcohol dehydrogenases, catalytic domain"/>
    <property type="match status" value="1"/>
</dbReference>
<dbReference type="PANTHER" id="PTHR48106:SF18">
    <property type="entry name" value="QUINONE OXIDOREDUCTASE PIG3"/>
    <property type="match status" value="1"/>
</dbReference>
<keyword evidence="2" id="KW-0560">Oxidoreductase</keyword>
<dbReference type="InterPro" id="IPR036291">
    <property type="entry name" value="NAD(P)-bd_dom_sf"/>
</dbReference>
<dbReference type="SUPFAM" id="SSF51735">
    <property type="entry name" value="NAD(P)-binding Rossmann-fold domains"/>
    <property type="match status" value="1"/>
</dbReference>
<accession>A0A2N7W359</accession>
<evidence type="ECO:0000256" key="2">
    <source>
        <dbReference type="ARBA" id="ARBA00023002"/>
    </source>
</evidence>
<protein>
    <submittedName>
        <fullName evidence="4">Zn-dependent oxidoreductase</fullName>
    </submittedName>
</protein>
<proteinExistence type="predicted"/>
<dbReference type="Proteomes" id="UP000235616">
    <property type="component" value="Unassembled WGS sequence"/>
</dbReference>
<evidence type="ECO:0000256" key="1">
    <source>
        <dbReference type="ARBA" id="ARBA00022857"/>
    </source>
</evidence>
<dbReference type="Pfam" id="PF08240">
    <property type="entry name" value="ADH_N"/>
    <property type="match status" value="1"/>
</dbReference>
<dbReference type="SUPFAM" id="SSF50129">
    <property type="entry name" value="GroES-like"/>
    <property type="match status" value="1"/>
</dbReference>
<name>A0A2N7W359_9BURK</name>
<reference evidence="4 5" key="1">
    <citation type="submission" date="2018-01" db="EMBL/GenBank/DDBJ databases">
        <title>Whole genome analyses suggest that Burkholderia sensu lato contains two further novel genera in the rhizoxinica-symbiotica group Mycetohabitans gen. nov., and Trinickia gen. nov.: implications for the evolution of diazotrophy and nodulation in the Burkholderiaceae.</title>
        <authorList>
            <person name="Estrada-de los Santos P."/>
            <person name="Palmer M."/>
            <person name="Chavez-Ramirez B."/>
            <person name="Beukes C."/>
            <person name="Steenkamp E.T."/>
            <person name="Hirsch A.M."/>
            <person name="Manyaka P."/>
            <person name="Maluk M."/>
            <person name="Lafos M."/>
            <person name="Crook M."/>
            <person name="Gross E."/>
            <person name="Simon M.F."/>
            <person name="Bueno dos Reis Junior F."/>
            <person name="Poole P.S."/>
            <person name="Venter S.N."/>
            <person name="James E.K."/>
        </authorList>
    </citation>
    <scope>NUCLEOTIDE SEQUENCE [LARGE SCALE GENOMIC DNA]</scope>
    <source>
        <strain evidence="4 5">GIMN1.004</strain>
    </source>
</reference>
<dbReference type="GO" id="GO:0016651">
    <property type="term" value="F:oxidoreductase activity, acting on NAD(P)H"/>
    <property type="evidence" value="ECO:0007669"/>
    <property type="project" value="TreeGrafter"/>
</dbReference>
<comment type="caution">
    <text evidence="4">The sequence shown here is derived from an EMBL/GenBank/DDBJ whole genome shotgun (WGS) entry which is preliminary data.</text>
</comment>
<gene>
    <name evidence="4" type="ORF">C0Z18_01075</name>
</gene>
<dbReference type="Gene3D" id="3.40.50.720">
    <property type="entry name" value="NAD(P)-binding Rossmann-like Domain"/>
    <property type="match status" value="1"/>
</dbReference>
<dbReference type="SMART" id="SM00829">
    <property type="entry name" value="PKS_ER"/>
    <property type="match status" value="1"/>
</dbReference>
<dbReference type="InterPro" id="IPR013154">
    <property type="entry name" value="ADH-like_N"/>
</dbReference>
<dbReference type="AlphaFoldDB" id="A0A2N7W359"/>
<keyword evidence="1" id="KW-0521">NADP</keyword>